<accession>A0A4P7HNQ3</accession>
<protein>
    <submittedName>
        <fullName evidence="1">Uncharacterized protein</fullName>
    </submittedName>
</protein>
<proteinExistence type="predicted"/>
<name>A0A4P7HNQ3_9RHOB</name>
<dbReference type="KEGG" id="plia:E4191_15290"/>
<sequence>MGFDGSVTLRSVLDIRLGTLLQSGFVMRVCEGPGSVLLTASGGSIAEMSHDGSAAATSDVILFDLNGGFSLDVQHGWFDTYADSYSLVAEEGTKALRVADGSSISRSAQIFKTLVFLILPI</sequence>
<organism evidence="1 2">
    <name type="scientific">Paracoccus liaowanqingii</name>
    <dbReference type="NCBI Taxonomy" id="2560053"/>
    <lineage>
        <taxon>Bacteria</taxon>
        <taxon>Pseudomonadati</taxon>
        <taxon>Pseudomonadota</taxon>
        <taxon>Alphaproteobacteria</taxon>
        <taxon>Rhodobacterales</taxon>
        <taxon>Paracoccaceae</taxon>
        <taxon>Paracoccus</taxon>
    </lineage>
</organism>
<dbReference type="AlphaFoldDB" id="A0A4P7HNQ3"/>
<gene>
    <name evidence="1" type="ORF">E4191_15290</name>
</gene>
<reference evidence="2" key="1">
    <citation type="submission" date="2019-03" db="EMBL/GenBank/DDBJ databases">
        <authorList>
            <person name="Li J."/>
        </authorList>
    </citation>
    <scope>NUCLEOTIDE SEQUENCE [LARGE SCALE GENOMIC DNA]</scope>
    <source>
        <strain evidence="2">2251</strain>
    </source>
</reference>
<dbReference type="EMBL" id="CP038439">
    <property type="protein sequence ID" value="QBX35899.1"/>
    <property type="molecule type" value="Genomic_DNA"/>
</dbReference>
<dbReference type="RefSeq" id="WP_135314164.1">
    <property type="nucleotide sequence ID" value="NZ_CP038439.1"/>
</dbReference>
<dbReference type="Proteomes" id="UP000296374">
    <property type="component" value="Chromosome"/>
</dbReference>
<evidence type="ECO:0000313" key="1">
    <source>
        <dbReference type="EMBL" id="QBX35899.1"/>
    </source>
</evidence>
<evidence type="ECO:0000313" key="2">
    <source>
        <dbReference type="Proteomes" id="UP000296374"/>
    </source>
</evidence>